<feature type="region of interest" description="Disordered" evidence="2">
    <location>
        <begin position="1"/>
        <end position="24"/>
    </location>
</feature>
<feature type="transmembrane region" description="Helical" evidence="3">
    <location>
        <begin position="170"/>
        <end position="191"/>
    </location>
</feature>
<proteinExistence type="predicted"/>
<keyword evidence="5" id="KW-1185">Reference proteome</keyword>
<gene>
    <name evidence="4" type="ORF">R6G86_08930</name>
</gene>
<keyword evidence="3" id="KW-0812">Transmembrane</keyword>
<name>A0ABU5GCK7_9ACTO</name>
<evidence type="ECO:0000313" key="4">
    <source>
        <dbReference type="EMBL" id="MDY5133841.1"/>
    </source>
</evidence>
<keyword evidence="1" id="KW-0175">Coiled coil</keyword>
<evidence type="ECO:0008006" key="6">
    <source>
        <dbReference type="Google" id="ProtNLM"/>
    </source>
</evidence>
<evidence type="ECO:0000256" key="1">
    <source>
        <dbReference type="SAM" id="Coils"/>
    </source>
</evidence>
<evidence type="ECO:0000256" key="3">
    <source>
        <dbReference type="SAM" id="Phobius"/>
    </source>
</evidence>
<feature type="transmembrane region" description="Helical" evidence="3">
    <location>
        <begin position="128"/>
        <end position="150"/>
    </location>
</feature>
<dbReference type="Proteomes" id="UP001275049">
    <property type="component" value="Unassembled WGS sequence"/>
</dbReference>
<evidence type="ECO:0000256" key="2">
    <source>
        <dbReference type="SAM" id="MobiDB-lite"/>
    </source>
</evidence>
<organism evidence="4 5">
    <name type="scientific">Actinotignum urinale</name>
    <dbReference type="NCBI Taxonomy" id="190146"/>
    <lineage>
        <taxon>Bacteria</taxon>
        <taxon>Bacillati</taxon>
        <taxon>Actinomycetota</taxon>
        <taxon>Actinomycetes</taxon>
        <taxon>Actinomycetales</taxon>
        <taxon>Actinomycetaceae</taxon>
        <taxon>Actinotignum</taxon>
    </lineage>
</organism>
<feature type="coiled-coil region" evidence="1">
    <location>
        <begin position="39"/>
        <end position="66"/>
    </location>
</feature>
<accession>A0ABU5GCK7</accession>
<protein>
    <recommendedName>
        <fullName evidence="6">Mobilization protein</fullName>
    </recommendedName>
</protein>
<keyword evidence="3" id="KW-1133">Transmembrane helix</keyword>
<dbReference type="RefSeq" id="WP_320755624.1">
    <property type="nucleotide sequence ID" value="NZ_JAWNGA010000026.1"/>
</dbReference>
<keyword evidence="3" id="KW-0472">Membrane</keyword>
<sequence length="196" mass="21577">MNWQDDEPLNSPQPTSTDSENERIAGQMVYVENLLNVKDRRENQRYQALESKLEALESQRQKDAEVLACKLDNILTTRLDSVTHDAYTAYTATAQALEKASAQTIQRLNKQLDNAYTLHVKHTQIRDVAITIGTVFMCILLPVAVVVAVLTSSPSLIASLTTTLDGIQAGLGTLAKLLIIATAVTVPTYALHKRSK</sequence>
<comment type="caution">
    <text evidence="4">The sequence shown here is derived from an EMBL/GenBank/DDBJ whole genome shotgun (WGS) entry which is preliminary data.</text>
</comment>
<dbReference type="EMBL" id="JAWNGA010000026">
    <property type="protein sequence ID" value="MDY5133841.1"/>
    <property type="molecule type" value="Genomic_DNA"/>
</dbReference>
<evidence type="ECO:0000313" key="5">
    <source>
        <dbReference type="Proteomes" id="UP001275049"/>
    </source>
</evidence>
<reference evidence="4 5" key="1">
    <citation type="submission" date="2023-10" db="EMBL/GenBank/DDBJ databases">
        <title>Whole Genome based description of the genera Actinobaculum and Actinotignum reveals a complex phylogenetic relationship within the species included in the genus Actinotignum.</title>
        <authorList>
            <person name="Jensen C.S."/>
            <person name="Dargis R."/>
            <person name="Kemp M."/>
            <person name="Christensen J.J."/>
        </authorList>
    </citation>
    <scope>NUCLEOTIDE SEQUENCE [LARGE SCALE GENOMIC DNA]</scope>
    <source>
        <strain evidence="4 5">SLA_B974</strain>
    </source>
</reference>